<accession>A0A5C5X3P6</accession>
<evidence type="ECO:0000313" key="1">
    <source>
        <dbReference type="EMBL" id="TWT56752.1"/>
    </source>
</evidence>
<proteinExistence type="predicted"/>
<keyword evidence="2" id="KW-1185">Reference proteome</keyword>
<dbReference type="AlphaFoldDB" id="A0A5C5X3P6"/>
<name>A0A5C5X3P6_9PLAN</name>
<dbReference type="EMBL" id="SIHI01000001">
    <property type="protein sequence ID" value="TWT56752.1"/>
    <property type="molecule type" value="Genomic_DNA"/>
</dbReference>
<evidence type="ECO:0000313" key="2">
    <source>
        <dbReference type="Proteomes" id="UP000317243"/>
    </source>
</evidence>
<sequence>MSDRNIQLTKKQQDLLLRGLRYVRSSIALDARDWSPEVETERQEQYDEIARVEALLNGAKIVEAATV</sequence>
<dbReference type="RefSeq" id="WP_146506675.1">
    <property type="nucleotide sequence ID" value="NZ_SIHI01000001.1"/>
</dbReference>
<protein>
    <submittedName>
        <fullName evidence="1">Uncharacterized protein</fullName>
    </submittedName>
</protein>
<dbReference type="OrthoDB" id="215256at2"/>
<reference evidence="1 2" key="1">
    <citation type="submission" date="2019-02" db="EMBL/GenBank/DDBJ databases">
        <title>Deep-cultivation of Planctomycetes and their phenomic and genomic characterization uncovers novel biology.</title>
        <authorList>
            <person name="Wiegand S."/>
            <person name="Jogler M."/>
            <person name="Boedeker C."/>
            <person name="Pinto D."/>
            <person name="Vollmers J."/>
            <person name="Rivas-Marin E."/>
            <person name="Kohn T."/>
            <person name="Peeters S.H."/>
            <person name="Heuer A."/>
            <person name="Rast P."/>
            <person name="Oberbeckmann S."/>
            <person name="Bunk B."/>
            <person name="Jeske O."/>
            <person name="Meyerdierks A."/>
            <person name="Storesund J.E."/>
            <person name="Kallscheuer N."/>
            <person name="Luecker S."/>
            <person name="Lage O.M."/>
            <person name="Pohl T."/>
            <person name="Merkel B.J."/>
            <person name="Hornburger P."/>
            <person name="Mueller R.-W."/>
            <person name="Bruemmer F."/>
            <person name="Labrenz M."/>
            <person name="Spormann A.M."/>
            <person name="Op Den Camp H."/>
            <person name="Overmann J."/>
            <person name="Amann R."/>
            <person name="Jetten M.S.M."/>
            <person name="Mascher T."/>
            <person name="Medema M.H."/>
            <person name="Devos D.P."/>
            <person name="Kaster A.-K."/>
            <person name="Ovreas L."/>
            <person name="Rohde M."/>
            <person name="Galperin M.Y."/>
            <person name="Jogler C."/>
        </authorList>
    </citation>
    <scope>NUCLEOTIDE SEQUENCE [LARGE SCALE GENOMIC DNA]</scope>
    <source>
        <strain evidence="1 2">KOR42</strain>
    </source>
</reference>
<dbReference type="Proteomes" id="UP000317243">
    <property type="component" value="Unassembled WGS sequence"/>
</dbReference>
<gene>
    <name evidence="1" type="ORF">KOR42_01070</name>
</gene>
<comment type="caution">
    <text evidence="1">The sequence shown here is derived from an EMBL/GenBank/DDBJ whole genome shotgun (WGS) entry which is preliminary data.</text>
</comment>
<organism evidence="1 2">
    <name type="scientific">Thalassoglobus neptunius</name>
    <dbReference type="NCBI Taxonomy" id="1938619"/>
    <lineage>
        <taxon>Bacteria</taxon>
        <taxon>Pseudomonadati</taxon>
        <taxon>Planctomycetota</taxon>
        <taxon>Planctomycetia</taxon>
        <taxon>Planctomycetales</taxon>
        <taxon>Planctomycetaceae</taxon>
        <taxon>Thalassoglobus</taxon>
    </lineage>
</organism>